<evidence type="ECO:0000259" key="2">
    <source>
        <dbReference type="Pfam" id="PF00472"/>
    </source>
</evidence>
<dbReference type="PANTHER" id="PTHR47814:SF1">
    <property type="entry name" value="PEPTIDYL-TRNA HYDROLASE ARFB"/>
    <property type="match status" value="1"/>
</dbReference>
<dbReference type="STRING" id="1465490.SAMN05444277_10613"/>
<dbReference type="AlphaFoldDB" id="A0A1I5W7I6"/>
<protein>
    <submittedName>
        <fullName evidence="3">Ribosome-associated protein</fullName>
    </submittedName>
</protein>
<accession>A0A1I5W7I6</accession>
<dbReference type="RefSeq" id="WP_090658239.1">
    <property type="nucleotide sequence ID" value="NZ_FOXQ01000006.1"/>
</dbReference>
<dbReference type="SUPFAM" id="SSF110916">
    <property type="entry name" value="Peptidyl-tRNA hydrolase domain-like"/>
    <property type="match status" value="1"/>
</dbReference>
<dbReference type="Proteomes" id="UP000199031">
    <property type="component" value="Unassembled WGS sequence"/>
</dbReference>
<gene>
    <name evidence="3" type="ORF">SAMN05444277_10613</name>
</gene>
<dbReference type="GO" id="GO:0004045">
    <property type="term" value="F:peptidyl-tRNA hydrolase activity"/>
    <property type="evidence" value="ECO:0007669"/>
    <property type="project" value="TreeGrafter"/>
</dbReference>
<dbReference type="EMBL" id="FOXQ01000006">
    <property type="protein sequence ID" value="SFQ15709.1"/>
    <property type="molecule type" value="Genomic_DNA"/>
</dbReference>
<sequence length="135" mass="15267">MKIDISSEIIFKTARSGGKGGQNVNKVETMVEGRWLIDASNLVTEQQKQLLAEKLSNRITADGFFLVKSQTERTQMGNKESVIEKMNALVNHALQPKKIRIATKIPKGVKEGRLKNKKLQSSLKEGRKKLKREDY</sequence>
<dbReference type="GO" id="GO:0043022">
    <property type="term" value="F:ribosome binding"/>
    <property type="evidence" value="ECO:0007669"/>
    <property type="project" value="TreeGrafter"/>
</dbReference>
<evidence type="ECO:0000313" key="3">
    <source>
        <dbReference type="EMBL" id="SFQ15709.1"/>
    </source>
</evidence>
<evidence type="ECO:0000313" key="4">
    <source>
        <dbReference type="Proteomes" id="UP000199031"/>
    </source>
</evidence>
<reference evidence="3 4" key="1">
    <citation type="submission" date="2016-10" db="EMBL/GenBank/DDBJ databases">
        <authorList>
            <person name="de Groot N.N."/>
        </authorList>
    </citation>
    <scope>NUCLEOTIDE SEQUENCE [LARGE SCALE GENOMIC DNA]</scope>
    <source>
        <strain evidence="3 4">DSM 28286</strain>
    </source>
</reference>
<name>A0A1I5W7I6_9BACT</name>
<dbReference type="GO" id="GO:0003747">
    <property type="term" value="F:translation release factor activity"/>
    <property type="evidence" value="ECO:0007669"/>
    <property type="project" value="InterPro"/>
</dbReference>
<dbReference type="NCBIfam" id="NF006718">
    <property type="entry name" value="PRK09256.1"/>
    <property type="match status" value="1"/>
</dbReference>
<feature type="compositionally biased region" description="Basic residues" evidence="1">
    <location>
        <begin position="126"/>
        <end position="135"/>
    </location>
</feature>
<feature type="domain" description="Prokaryotic-type class I peptide chain release factors" evidence="2">
    <location>
        <begin position="6"/>
        <end position="126"/>
    </location>
</feature>
<dbReference type="OrthoDB" id="9815709at2"/>
<dbReference type="Gene3D" id="3.30.160.20">
    <property type="match status" value="1"/>
</dbReference>
<feature type="region of interest" description="Disordered" evidence="1">
    <location>
        <begin position="112"/>
        <end position="135"/>
    </location>
</feature>
<dbReference type="PANTHER" id="PTHR47814">
    <property type="entry name" value="PEPTIDYL-TRNA HYDROLASE ARFB"/>
    <property type="match status" value="1"/>
</dbReference>
<proteinExistence type="predicted"/>
<keyword evidence="4" id="KW-1185">Reference proteome</keyword>
<organism evidence="3 4">
    <name type="scientific">Parafilimonas terrae</name>
    <dbReference type="NCBI Taxonomy" id="1465490"/>
    <lineage>
        <taxon>Bacteria</taxon>
        <taxon>Pseudomonadati</taxon>
        <taxon>Bacteroidota</taxon>
        <taxon>Chitinophagia</taxon>
        <taxon>Chitinophagales</taxon>
        <taxon>Chitinophagaceae</taxon>
        <taxon>Parafilimonas</taxon>
    </lineage>
</organism>
<dbReference type="GO" id="GO:0072344">
    <property type="term" value="P:rescue of stalled ribosome"/>
    <property type="evidence" value="ECO:0007669"/>
    <property type="project" value="TreeGrafter"/>
</dbReference>
<evidence type="ECO:0000256" key="1">
    <source>
        <dbReference type="SAM" id="MobiDB-lite"/>
    </source>
</evidence>
<dbReference type="Pfam" id="PF00472">
    <property type="entry name" value="RF-1"/>
    <property type="match status" value="1"/>
</dbReference>
<dbReference type="InterPro" id="IPR000352">
    <property type="entry name" value="Pep_chain_release_fac_I"/>
</dbReference>